<dbReference type="EMBL" id="JAGRRH010000005">
    <property type="protein sequence ID" value="KAG7369693.1"/>
    <property type="molecule type" value="Genomic_DNA"/>
</dbReference>
<keyword evidence="1" id="KW-0175">Coiled coil</keyword>
<feature type="coiled-coil region" evidence="1">
    <location>
        <begin position="100"/>
        <end position="127"/>
    </location>
</feature>
<gene>
    <name evidence="2" type="ORF">IV203_027439</name>
</gene>
<dbReference type="Proteomes" id="UP000693970">
    <property type="component" value="Unassembled WGS sequence"/>
</dbReference>
<reference evidence="2" key="1">
    <citation type="journal article" date="2021" name="Sci. Rep.">
        <title>Diploid genomic architecture of Nitzschia inconspicua, an elite biomass production diatom.</title>
        <authorList>
            <person name="Oliver A."/>
            <person name="Podell S."/>
            <person name="Pinowska A."/>
            <person name="Traller J.C."/>
            <person name="Smith S.R."/>
            <person name="McClure R."/>
            <person name="Beliaev A."/>
            <person name="Bohutskyi P."/>
            <person name="Hill E.A."/>
            <person name="Rabines A."/>
            <person name="Zheng H."/>
            <person name="Allen L.Z."/>
            <person name="Kuo A."/>
            <person name="Grigoriev I.V."/>
            <person name="Allen A.E."/>
            <person name="Hazlebeck D."/>
            <person name="Allen E.E."/>
        </authorList>
    </citation>
    <scope>NUCLEOTIDE SEQUENCE</scope>
    <source>
        <strain evidence="2">Hildebrandi</strain>
    </source>
</reference>
<proteinExistence type="predicted"/>
<organism evidence="2 3">
    <name type="scientific">Nitzschia inconspicua</name>
    <dbReference type="NCBI Taxonomy" id="303405"/>
    <lineage>
        <taxon>Eukaryota</taxon>
        <taxon>Sar</taxon>
        <taxon>Stramenopiles</taxon>
        <taxon>Ochrophyta</taxon>
        <taxon>Bacillariophyta</taxon>
        <taxon>Bacillariophyceae</taxon>
        <taxon>Bacillariophycidae</taxon>
        <taxon>Bacillariales</taxon>
        <taxon>Bacillariaceae</taxon>
        <taxon>Nitzschia</taxon>
    </lineage>
</organism>
<reference evidence="2" key="2">
    <citation type="submission" date="2021-04" db="EMBL/GenBank/DDBJ databases">
        <authorList>
            <person name="Podell S."/>
        </authorList>
    </citation>
    <scope>NUCLEOTIDE SEQUENCE</scope>
    <source>
        <strain evidence="2">Hildebrandi</strain>
    </source>
</reference>
<sequence length="226" mass="26120">MFDLQNSWDIYLGQHLQAIKDRFPHHEDFKKPADAPKEHVTPWWCAMRNSFLKRCKKFQAAYGDDVAFGIERVVPLYEKNSLAICPVIFGDPIAAVDQKSVLLEKVQKETNREAKEAKEELKQLKHGMVRGDGLRLAAKLERRTLDMLFVLRSDDPTSEWRKNGKKPTGKFRSLGERVYDMYIKMSCLKSLALTSNIQRLHLRTSLSYSGTMQRLTKVEPHQDSNP</sequence>
<evidence type="ECO:0000313" key="3">
    <source>
        <dbReference type="Proteomes" id="UP000693970"/>
    </source>
</evidence>
<dbReference type="OrthoDB" id="53760at2759"/>
<comment type="caution">
    <text evidence="2">The sequence shown here is derived from an EMBL/GenBank/DDBJ whole genome shotgun (WGS) entry which is preliminary data.</text>
</comment>
<evidence type="ECO:0000256" key="1">
    <source>
        <dbReference type="SAM" id="Coils"/>
    </source>
</evidence>
<accession>A0A9K3LX98</accession>
<keyword evidence="3" id="KW-1185">Reference proteome</keyword>
<name>A0A9K3LX98_9STRA</name>
<protein>
    <submittedName>
        <fullName evidence="2">Uncharacterized protein</fullName>
    </submittedName>
</protein>
<evidence type="ECO:0000313" key="2">
    <source>
        <dbReference type="EMBL" id="KAG7369693.1"/>
    </source>
</evidence>
<dbReference type="AlphaFoldDB" id="A0A9K3LX98"/>